<dbReference type="InterPro" id="IPR041576">
    <property type="entry name" value="Evf"/>
</dbReference>
<evidence type="ECO:0000259" key="1">
    <source>
        <dbReference type="Pfam" id="PF18270"/>
    </source>
</evidence>
<dbReference type="AlphaFoldDB" id="A0A3N1HDL1"/>
<proteinExistence type="predicted"/>
<reference evidence="2 3" key="1">
    <citation type="submission" date="2018-11" db="EMBL/GenBank/DDBJ databases">
        <title>Sequencing the genomes of 1000 actinobacteria strains.</title>
        <authorList>
            <person name="Klenk H.-P."/>
        </authorList>
    </citation>
    <scope>NUCLEOTIDE SEQUENCE [LARGE SCALE GENOMIC DNA]</scope>
    <source>
        <strain evidence="2 3">DSM 44231</strain>
    </source>
</reference>
<dbReference type="Pfam" id="PF18270">
    <property type="entry name" value="Evf"/>
    <property type="match status" value="1"/>
</dbReference>
<dbReference type="OrthoDB" id="6452945at2"/>
<comment type="caution">
    <text evidence="2">The sequence shown here is derived from an EMBL/GenBank/DDBJ whole genome shotgun (WGS) entry which is preliminary data.</text>
</comment>
<accession>A0A3N1HDL1</accession>
<feature type="domain" description="Virulence factor Evf" evidence="1">
    <location>
        <begin position="67"/>
        <end position="273"/>
    </location>
</feature>
<dbReference type="Proteomes" id="UP000268727">
    <property type="component" value="Unassembled WGS sequence"/>
</dbReference>
<dbReference type="EMBL" id="RJKM01000001">
    <property type="protein sequence ID" value="ROP40382.1"/>
    <property type="molecule type" value="Genomic_DNA"/>
</dbReference>
<protein>
    <recommendedName>
        <fullName evidence="1">Virulence factor Evf domain-containing protein</fullName>
    </recommendedName>
</protein>
<keyword evidence="3" id="KW-1185">Reference proteome</keyword>
<dbReference type="RefSeq" id="WP_123745687.1">
    <property type="nucleotide sequence ID" value="NZ_RJKM01000001.1"/>
</dbReference>
<evidence type="ECO:0000313" key="3">
    <source>
        <dbReference type="Proteomes" id="UP000268727"/>
    </source>
</evidence>
<gene>
    <name evidence="2" type="ORF">EDD40_5790</name>
</gene>
<organism evidence="2 3">
    <name type="scientific">Saccharothrix texasensis</name>
    <dbReference type="NCBI Taxonomy" id="103734"/>
    <lineage>
        <taxon>Bacteria</taxon>
        <taxon>Bacillati</taxon>
        <taxon>Actinomycetota</taxon>
        <taxon>Actinomycetes</taxon>
        <taxon>Pseudonocardiales</taxon>
        <taxon>Pseudonocardiaceae</taxon>
        <taxon>Saccharothrix</taxon>
    </lineage>
</organism>
<evidence type="ECO:0000313" key="2">
    <source>
        <dbReference type="EMBL" id="ROP40382.1"/>
    </source>
</evidence>
<sequence>MTTTVNSGANKIGPSIVEDEFLAANAFFAHELFTTGPAVGDGSEESIYNRDDSAASAIIMPEVVPPEMAAQVAEAKKRLVQLTSLGSTKMRKWITQGSDPDLIFNIDAWKQIFTKYPLIAYDEVLESRFRHSGRGIEVAQGVASALMSLAVGPGGAMGAFKGFLESVQTRIKAATEKKEAPTALFIQSITITVQGDTVIPRLNGFFISYAESKRIIDIPCGSSESFEVESSYQRIGGLLDIDSLNETDIRKKWEDLMKQAALDDIENSQDFFDDDAGFEPSK</sequence>
<name>A0A3N1HDL1_9PSEU</name>